<evidence type="ECO:0000256" key="2">
    <source>
        <dbReference type="SAM" id="SignalP"/>
    </source>
</evidence>
<accession>A0ABM1DYY2</accession>
<keyword evidence="3" id="KW-1185">Reference proteome</keyword>
<feature type="compositionally biased region" description="Polar residues" evidence="1">
    <location>
        <begin position="309"/>
        <end position="318"/>
    </location>
</feature>
<gene>
    <name evidence="4" type="primary">LOC106807356</name>
</gene>
<dbReference type="Proteomes" id="UP000695022">
    <property type="component" value="Unplaced"/>
</dbReference>
<feature type="region of interest" description="Disordered" evidence="1">
    <location>
        <begin position="508"/>
        <end position="558"/>
    </location>
</feature>
<feature type="compositionally biased region" description="Basic and acidic residues" evidence="1">
    <location>
        <begin position="208"/>
        <end position="221"/>
    </location>
</feature>
<evidence type="ECO:0000313" key="3">
    <source>
        <dbReference type="Proteomes" id="UP000695022"/>
    </source>
</evidence>
<sequence>MKCLIIGISFALTFCVSLPSPLPTSPTDRRIPQRVLLHGRSAYRSDTVQAHVADPSESLRVFHRNLHYDIPQQESFGSEVNMESFENKDDQISFYTQEQKTRADDHENGSVSNYERDTRYIDQQANEGFYDTEEGNHATHTDGDRTGIYFRESAAQTGRNQPVRIFRKDINYWLPAEQETTPTSERFELPNRQLFLSYGNPGQNINKQRHDQSPRVRGPRDEDPETGNIRTIYIPLSFVSRNSDDVAATDDGTTYFDGSEFFTIVGIPRPHEALQQARLHGQLQPDQSVGESNFYATLGSVGDTITTQNSWQLNSQDNARNRQEGYPVSSNDEQMTSADVHTGISTETDLNNYYTVDDTPIAQYSQQRGMEHITTSNDGQTYSAYPSAGTAKFEVVQGAQPSTHVKTFAPLAIGLPQRNIVLTEYPQPPDVQPARTEDTYNSNSKEWALRQINIDDANDGFVASSVVRNGDGSVEYRPVPSYVGTATYPSQQQIDDTAVQTPRLFLRTPSEESDTPIEESATPLTSASVEDRGSTYSERQREFTEQTPQHRSDLGTSRLISSDDWAGTRYEPSHKPPSAEFDSSLYRTHRQTGVLPYGYYISRVEYDGHLDKQGSFYPLEGGAAPPPAPVFQFQGSREGVYVRAPAPARQ</sequence>
<feature type="signal peptide" evidence="2">
    <location>
        <begin position="1"/>
        <end position="19"/>
    </location>
</feature>
<feature type="region of interest" description="Disordered" evidence="1">
    <location>
        <begin position="309"/>
        <end position="335"/>
    </location>
</feature>
<name>A0ABM1DYY2_PRICU</name>
<keyword evidence="2" id="KW-0732">Signal</keyword>
<protein>
    <submittedName>
        <fullName evidence="4">Uncharacterized protein LOC106807356</fullName>
    </submittedName>
</protein>
<feature type="chain" id="PRO_5046687837" evidence="2">
    <location>
        <begin position="20"/>
        <end position="650"/>
    </location>
</feature>
<feature type="region of interest" description="Disordered" evidence="1">
    <location>
        <begin position="199"/>
        <end position="227"/>
    </location>
</feature>
<organism evidence="3 4">
    <name type="scientific">Priapulus caudatus</name>
    <name type="common">Priapulid worm</name>
    <dbReference type="NCBI Taxonomy" id="37621"/>
    <lineage>
        <taxon>Eukaryota</taxon>
        <taxon>Metazoa</taxon>
        <taxon>Ecdysozoa</taxon>
        <taxon>Scalidophora</taxon>
        <taxon>Priapulida</taxon>
        <taxon>Priapulimorpha</taxon>
        <taxon>Priapulimorphida</taxon>
        <taxon>Priapulidae</taxon>
        <taxon>Priapulus</taxon>
    </lineage>
</organism>
<reference evidence="4" key="1">
    <citation type="submission" date="2025-08" db="UniProtKB">
        <authorList>
            <consortium name="RefSeq"/>
        </authorList>
    </citation>
    <scope>IDENTIFICATION</scope>
</reference>
<dbReference type="RefSeq" id="XP_014665153.1">
    <property type="nucleotide sequence ID" value="XM_014809667.1"/>
</dbReference>
<evidence type="ECO:0000256" key="1">
    <source>
        <dbReference type="SAM" id="MobiDB-lite"/>
    </source>
</evidence>
<feature type="compositionally biased region" description="Basic and acidic residues" evidence="1">
    <location>
        <begin position="529"/>
        <end position="553"/>
    </location>
</feature>
<dbReference type="GeneID" id="106807356"/>
<evidence type="ECO:0000313" key="4">
    <source>
        <dbReference type="RefSeq" id="XP_014665153.1"/>
    </source>
</evidence>
<proteinExistence type="predicted"/>